<organism evidence="3">
    <name type="scientific">marine metagenome</name>
    <dbReference type="NCBI Taxonomy" id="408172"/>
    <lineage>
        <taxon>unclassified sequences</taxon>
        <taxon>metagenomes</taxon>
        <taxon>ecological metagenomes</taxon>
    </lineage>
</organism>
<evidence type="ECO:0008006" key="4">
    <source>
        <dbReference type="Google" id="ProtNLM"/>
    </source>
</evidence>
<accession>A0A381PRK3</accession>
<dbReference type="Pfam" id="PF23544">
    <property type="entry name" value="AtuA_ferredoxin"/>
    <property type="match status" value="1"/>
</dbReference>
<name>A0A381PRK3_9ZZZZ</name>
<evidence type="ECO:0000259" key="2">
    <source>
        <dbReference type="Pfam" id="PF23544"/>
    </source>
</evidence>
<proteinExistence type="predicted"/>
<dbReference type="InterPro" id="IPR010839">
    <property type="entry name" value="AtuA_N"/>
</dbReference>
<evidence type="ECO:0000313" key="3">
    <source>
        <dbReference type="EMBL" id="SUZ68659.1"/>
    </source>
</evidence>
<dbReference type="EMBL" id="UINC01001039">
    <property type="protein sequence ID" value="SUZ68659.1"/>
    <property type="molecule type" value="Genomic_DNA"/>
</dbReference>
<protein>
    <recommendedName>
        <fullName evidence="4">Exopolyphosphatase</fullName>
    </recommendedName>
</protein>
<reference evidence="3" key="1">
    <citation type="submission" date="2018-05" db="EMBL/GenBank/DDBJ databases">
        <authorList>
            <person name="Lanie J.A."/>
            <person name="Ng W.-L."/>
            <person name="Kazmierczak K.M."/>
            <person name="Andrzejewski T.M."/>
            <person name="Davidsen T.M."/>
            <person name="Wayne K.J."/>
            <person name="Tettelin H."/>
            <person name="Glass J.I."/>
            <person name="Rusch D."/>
            <person name="Podicherti R."/>
            <person name="Tsui H.-C.T."/>
            <person name="Winkler M.E."/>
        </authorList>
    </citation>
    <scope>NUCLEOTIDE SEQUENCE</scope>
</reference>
<dbReference type="InterPro" id="IPR056362">
    <property type="entry name" value="AtuA-like_ferredoxin_dom"/>
</dbReference>
<gene>
    <name evidence="3" type="ORF">METZ01_LOCUS21513</name>
</gene>
<feature type="domain" description="Acyclic terpene utilisation N-terminal" evidence="1">
    <location>
        <begin position="9"/>
        <end position="444"/>
    </location>
</feature>
<feature type="domain" description="AtuA-like ferredoxin-fold" evidence="2">
    <location>
        <begin position="485"/>
        <end position="579"/>
    </location>
</feature>
<dbReference type="AlphaFoldDB" id="A0A381PRK3"/>
<dbReference type="Pfam" id="PF07287">
    <property type="entry name" value="AtuA"/>
    <property type="match status" value="1"/>
</dbReference>
<evidence type="ECO:0000259" key="1">
    <source>
        <dbReference type="Pfam" id="PF07287"/>
    </source>
</evidence>
<sequence>MPPSTGQPIRIANCSGFFGDRLAAAKEMVHGGPIDALTGDWLAELTMLILSRIQAKAPGRGYARTFVTQMEDVMGECLDRGIKVVSNAGGLNPEGCADAVQEVADRFGLQPSIAYVAGDDISGRLQELLAAGNDFTHLDTGEPLGELADRIVTANAYIGCWGIVEALNQGADIVITGRATDAAVVAGPAAWYHGWERDHWDSLAGAIVAGHVIECGGQATGGNYSFFTEIEDLTYPGFPWAEVFEDGSSIIGKHDATGGEVSIGTITSQLLYEIQSERYFNPDVVSRFDTIQLEQVEKDRVRIFGTRGEPAPEELKVAMNYQGGFRNQISIGLTGLDIEEKAELIERQFWNSCPYSPDDYETVVRKFLPTHKTNPATNEEAVAVYKIIVKDPDERKVGRAFSNAGTEIGLCSIPGMFGTAGGPGPGQPFGVYWPTLLDSTLAPMDVIVGGKRTVIDNTPSESAPDIEPLKVALPDLPQGVTRSVPLGTLFGTRSGDKGPNANLGVFARTPEAFVWLSDFLTIDRLKSLMPEAADRRIERFDLPNLWSLNFIFHGLLEEGVAASTRQDPQAKALGEYLRAKVVDIPEVLLL</sequence>
<dbReference type="PANTHER" id="PTHR47585:SF1">
    <property type="entry name" value="DUF1446 DOMAIN-CONTAINING PROTEIN"/>
    <property type="match status" value="1"/>
</dbReference>
<dbReference type="PANTHER" id="PTHR47585">
    <property type="match status" value="1"/>
</dbReference>